<dbReference type="Proteomes" id="UP001358586">
    <property type="component" value="Chromosome 4"/>
</dbReference>
<comment type="subcellular location">
    <subcellularLocation>
        <location evidence="1">Cell membrane</location>
    </subcellularLocation>
</comment>
<evidence type="ECO:0000313" key="4">
    <source>
        <dbReference type="EMBL" id="KAK5836628.1"/>
    </source>
</evidence>
<dbReference type="InterPro" id="IPR050823">
    <property type="entry name" value="Plant_Ser_Thr_Prot_Kinase"/>
</dbReference>
<dbReference type="PROSITE" id="PS50011">
    <property type="entry name" value="PROTEIN_KINASE_DOM"/>
    <property type="match status" value="1"/>
</dbReference>
<accession>A0ABR0QC99</accession>
<comment type="caution">
    <text evidence="4">The sequence shown here is derived from an EMBL/GenBank/DDBJ whole genome shotgun (WGS) entry which is preliminary data.</text>
</comment>
<evidence type="ECO:0000256" key="2">
    <source>
        <dbReference type="ARBA" id="ARBA00022475"/>
    </source>
</evidence>
<dbReference type="PANTHER" id="PTHR45621">
    <property type="entry name" value="OS01G0588500 PROTEIN-RELATED"/>
    <property type="match status" value="1"/>
</dbReference>
<dbReference type="SUPFAM" id="SSF56112">
    <property type="entry name" value="Protein kinase-like (PK-like)"/>
    <property type="match status" value="1"/>
</dbReference>
<reference evidence="4 5" key="1">
    <citation type="submission" date="2023-03" db="EMBL/GenBank/DDBJ databases">
        <title>WGS of Gossypium arboreum.</title>
        <authorList>
            <person name="Yu D."/>
        </authorList>
    </citation>
    <scope>NUCLEOTIDE SEQUENCE [LARGE SCALE GENOMIC DNA]</scope>
    <source>
        <tissue evidence="4">Leaf</tissue>
    </source>
</reference>
<keyword evidence="5" id="KW-1185">Reference proteome</keyword>
<dbReference type="InterPro" id="IPR001245">
    <property type="entry name" value="Ser-Thr/Tyr_kinase_cat_dom"/>
</dbReference>
<dbReference type="Gene3D" id="3.30.200.20">
    <property type="entry name" value="Phosphorylase Kinase, domain 1"/>
    <property type="match status" value="1"/>
</dbReference>
<dbReference type="Pfam" id="PF07714">
    <property type="entry name" value="PK_Tyr_Ser-Thr"/>
    <property type="match status" value="1"/>
</dbReference>
<sequence length="163" mass="18674">METISQAAECLQLLYHKHLGVMTFTFSELKAATKNFSPGTVLGAGGFGSVFKRWADEHSLIATKPSTSIVIVVKRLNQEGFQGHKEWLAEINYLGQLHHPNFVKLIGYCLEDENRLLVYEFMARASMENHFFRRELYFLLLPWGIRMKVALSVAKRLTFLHNA</sequence>
<evidence type="ECO:0000313" key="5">
    <source>
        <dbReference type="Proteomes" id="UP001358586"/>
    </source>
</evidence>
<gene>
    <name evidence="4" type="ORF">PVK06_012424</name>
</gene>
<proteinExistence type="predicted"/>
<feature type="domain" description="Protein kinase" evidence="3">
    <location>
        <begin position="36"/>
        <end position="163"/>
    </location>
</feature>
<dbReference type="InterPro" id="IPR011009">
    <property type="entry name" value="Kinase-like_dom_sf"/>
</dbReference>
<keyword evidence="2" id="KW-1003">Cell membrane</keyword>
<dbReference type="EMBL" id="JARKNE010000004">
    <property type="protein sequence ID" value="KAK5836628.1"/>
    <property type="molecule type" value="Genomic_DNA"/>
</dbReference>
<organism evidence="4 5">
    <name type="scientific">Gossypium arboreum</name>
    <name type="common">Tree cotton</name>
    <name type="synonym">Gossypium nanking</name>
    <dbReference type="NCBI Taxonomy" id="29729"/>
    <lineage>
        <taxon>Eukaryota</taxon>
        <taxon>Viridiplantae</taxon>
        <taxon>Streptophyta</taxon>
        <taxon>Embryophyta</taxon>
        <taxon>Tracheophyta</taxon>
        <taxon>Spermatophyta</taxon>
        <taxon>Magnoliopsida</taxon>
        <taxon>eudicotyledons</taxon>
        <taxon>Gunneridae</taxon>
        <taxon>Pentapetalae</taxon>
        <taxon>rosids</taxon>
        <taxon>malvids</taxon>
        <taxon>Malvales</taxon>
        <taxon>Malvaceae</taxon>
        <taxon>Malvoideae</taxon>
        <taxon>Gossypium</taxon>
    </lineage>
</organism>
<keyword evidence="2" id="KW-0472">Membrane</keyword>
<dbReference type="InterPro" id="IPR000719">
    <property type="entry name" value="Prot_kinase_dom"/>
</dbReference>
<name>A0ABR0QC99_GOSAR</name>
<evidence type="ECO:0000256" key="1">
    <source>
        <dbReference type="ARBA" id="ARBA00004236"/>
    </source>
</evidence>
<evidence type="ECO:0000259" key="3">
    <source>
        <dbReference type="PROSITE" id="PS50011"/>
    </source>
</evidence>
<protein>
    <recommendedName>
        <fullName evidence="3">Protein kinase domain-containing protein</fullName>
    </recommendedName>
</protein>